<evidence type="ECO:0000256" key="1">
    <source>
        <dbReference type="SAM" id="MobiDB-lite"/>
    </source>
</evidence>
<protein>
    <submittedName>
        <fullName evidence="3">Uncharacterized protein</fullName>
    </submittedName>
</protein>
<reference evidence="3 4" key="1">
    <citation type="submission" date="2016-02" db="EMBL/GenBank/DDBJ databases">
        <title>Genome analysis of coral dinoflagellate symbionts highlights evolutionary adaptations to a symbiotic lifestyle.</title>
        <authorList>
            <person name="Aranda M."/>
            <person name="Li Y."/>
            <person name="Liew Y.J."/>
            <person name="Baumgarten S."/>
            <person name="Simakov O."/>
            <person name="Wilson M."/>
            <person name="Piel J."/>
            <person name="Ashoor H."/>
            <person name="Bougouffa S."/>
            <person name="Bajic V.B."/>
            <person name="Ryu T."/>
            <person name="Ravasi T."/>
            <person name="Bayer T."/>
            <person name="Micklem G."/>
            <person name="Kim H."/>
            <person name="Bhak J."/>
            <person name="Lajeunesse T.C."/>
            <person name="Voolstra C.R."/>
        </authorList>
    </citation>
    <scope>NUCLEOTIDE SEQUENCE [LARGE SCALE GENOMIC DNA]</scope>
    <source>
        <strain evidence="3 4">CCMP2467</strain>
    </source>
</reference>
<dbReference type="AlphaFoldDB" id="A0A1Q9EHJ3"/>
<keyword evidence="2" id="KW-1133">Transmembrane helix</keyword>
<evidence type="ECO:0000256" key="2">
    <source>
        <dbReference type="SAM" id="Phobius"/>
    </source>
</evidence>
<feature type="transmembrane region" description="Helical" evidence="2">
    <location>
        <begin position="90"/>
        <end position="110"/>
    </location>
</feature>
<gene>
    <name evidence="3" type="ORF">AK812_SmicGene9758</name>
</gene>
<accession>A0A1Q9EHJ3</accession>
<evidence type="ECO:0000313" key="3">
    <source>
        <dbReference type="EMBL" id="OLQ06906.1"/>
    </source>
</evidence>
<comment type="caution">
    <text evidence="3">The sequence shown here is derived from an EMBL/GenBank/DDBJ whole genome shotgun (WGS) entry which is preliminary data.</text>
</comment>
<proteinExistence type="predicted"/>
<feature type="region of interest" description="Disordered" evidence="1">
    <location>
        <begin position="40"/>
        <end position="70"/>
    </location>
</feature>
<keyword evidence="4" id="KW-1185">Reference proteome</keyword>
<evidence type="ECO:0000313" key="4">
    <source>
        <dbReference type="Proteomes" id="UP000186817"/>
    </source>
</evidence>
<organism evidence="3 4">
    <name type="scientific">Symbiodinium microadriaticum</name>
    <name type="common">Dinoflagellate</name>
    <name type="synonym">Zooxanthella microadriatica</name>
    <dbReference type="NCBI Taxonomy" id="2951"/>
    <lineage>
        <taxon>Eukaryota</taxon>
        <taxon>Sar</taxon>
        <taxon>Alveolata</taxon>
        <taxon>Dinophyceae</taxon>
        <taxon>Suessiales</taxon>
        <taxon>Symbiodiniaceae</taxon>
        <taxon>Symbiodinium</taxon>
    </lineage>
</organism>
<name>A0A1Q9EHJ3_SYMMI</name>
<keyword evidence="2" id="KW-0472">Membrane</keyword>
<dbReference type="Proteomes" id="UP000186817">
    <property type="component" value="Unassembled WGS sequence"/>
</dbReference>
<sequence length="154" mass="17062">MTSSLILPDCSAANLQLVAAVWWGRWQVLARDVSSEMNDCETEADGGAGKLVSREPGVEGGQGRDEKSEAKRWSVPPAMLVFRGARSIEAPLTLFLLLLYATAGAIRLALDWKFDARAHAWQYCFAAEQRPRCITEIRPDFFHKGLDCCPYCPA</sequence>
<dbReference type="EMBL" id="LSRX01000150">
    <property type="protein sequence ID" value="OLQ06906.1"/>
    <property type="molecule type" value="Genomic_DNA"/>
</dbReference>
<feature type="compositionally biased region" description="Basic and acidic residues" evidence="1">
    <location>
        <begin position="52"/>
        <end position="70"/>
    </location>
</feature>
<keyword evidence="2" id="KW-0812">Transmembrane</keyword>